<proteinExistence type="predicted"/>
<evidence type="ECO:0000313" key="6">
    <source>
        <dbReference type="Proteomes" id="UP001147746"/>
    </source>
</evidence>
<dbReference type="AlphaFoldDB" id="A0A9W9U8L7"/>
<evidence type="ECO:0000256" key="3">
    <source>
        <dbReference type="ARBA" id="ARBA00022679"/>
    </source>
</evidence>
<dbReference type="SUPFAM" id="SSF53901">
    <property type="entry name" value="Thiolase-like"/>
    <property type="match status" value="1"/>
</dbReference>
<name>A0A9W9U8L7_9EURO</name>
<evidence type="ECO:0000256" key="1">
    <source>
        <dbReference type="ARBA" id="ARBA00022450"/>
    </source>
</evidence>
<dbReference type="GO" id="GO:0006633">
    <property type="term" value="P:fatty acid biosynthetic process"/>
    <property type="evidence" value="ECO:0007669"/>
    <property type="project" value="TreeGrafter"/>
</dbReference>
<dbReference type="InterPro" id="IPR050091">
    <property type="entry name" value="PKS_NRPS_Biosynth_Enz"/>
</dbReference>
<dbReference type="PANTHER" id="PTHR43775:SF20">
    <property type="entry name" value="HYBRID PKS-NRPS SYNTHETASE APDA"/>
    <property type="match status" value="1"/>
</dbReference>
<dbReference type="EMBL" id="JAPZBO010000002">
    <property type="protein sequence ID" value="KAJ5324287.1"/>
    <property type="molecule type" value="Genomic_DNA"/>
</dbReference>
<accession>A0A9W9U8L7</accession>
<reference evidence="5" key="1">
    <citation type="submission" date="2022-12" db="EMBL/GenBank/DDBJ databases">
        <authorList>
            <person name="Petersen C."/>
        </authorList>
    </citation>
    <scope>NUCLEOTIDE SEQUENCE</scope>
    <source>
        <strain evidence="5">IBT 21472</strain>
    </source>
</reference>
<reference evidence="5" key="2">
    <citation type="journal article" date="2023" name="IMA Fungus">
        <title>Comparative genomic study of the Penicillium genus elucidates a diverse pangenome and 15 lateral gene transfer events.</title>
        <authorList>
            <person name="Petersen C."/>
            <person name="Sorensen T."/>
            <person name="Nielsen M.R."/>
            <person name="Sondergaard T.E."/>
            <person name="Sorensen J.L."/>
            <person name="Fitzpatrick D.A."/>
            <person name="Frisvad J.C."/>
            <person name="Nielsen K.L."/>
        </authorList>
    </citation>
    <scope>NUCLEOTIDE SEQUENCE</scope>
    <source>
        <strain evidence="5">IBT 21472</strain>
    </source>
</reference>
<protein>
    <recommendedName>
        <fullName evidence="4">Beta-ketoacyl synthase-like N-terminal domain-containing protein</fullName>
    </recommendedName>
</protein>
<sequence length="99" mass="11094">MGSDAVDPQQRLLLEAVYDSLRTAGLPMENLRGPSTAVYVDMMRDDWSTMVLSDVETLPTYTATGLARSYSQRYQHAGIYQPGRADAHVLRKWTGSWAK</sequence>
<feature type="domain" description="Beta-ketoacyl synthase-like N-terminal" evidence="4">
    <location>
        <begin position="4"/>
        <end position="65"/>
    </location>
</feature>
<evidence type="ECO:0000313" key="5">
    <source>
        <dbReference type="EMBL" id="KAJ5324287.1"/>
    </source>
</evidence>
<keyword evidence="6" id="KW-1185">Reference proteome</keyword>
<keyword evidence="3" id="KW-0808">Transferase</keyword>
<keyword evidence="1" id="KW-0596">Phosphopantetheine</keyword>
<keyword evidence="2" id="KW-0597">Phosphoprotein</keyword>
<dbReference type="Proteomes" id="UP001147746">
    <property type="component" value="Unassembled WGS sequence"/>
</dbReference>
<dbReference type="InterPro" id="IPR014030">
    <property type="entry name" value="Ketoacyl_synth_N"/>
</dbReference>
<dbReference type="GO" id="GO:0044550">
    <property type="term" value="P:secondary metabolite biosynthetic process"/>
    <property type="evidence" value="ECO:0007669"/>
    <property type="project" value="TreeGrafter"/>
</dbReference>
<comment type="caution">
    <text evidence="5">The sequence shown here is derived from an EMBL/GenBank/DDBJ whole genome shotgun (WGS) entry which is preliminary data.</text>
</comment>
<dbReference type="GO" id="GO:0004312">
    <property type="term" value="F:fatty acid synthase activity"/>
    <property type="evidence" value="ECO:0007669"/>
    <property type="project" value="TreeGrafter"/>
</dbReference>
<evidence type="ECO:0000259" key="4">
    <source>
        <dbReference type="Pfam" id="PF00109"/>
    </source>
</evidence>
<dbReference type="Gene3D" id="3.40.47.10">
    <property type="match status" value="1"/>
</dbReference>
<dbReference type="InterPro" id="IPR016039">
    <property type="entry name" value="Thiolase-like"/>
</dbReference>
<dbReference type="PANTHER" id="PTHR43775">
    <property type="entry name" value="FATTY ACID SYNTHASE"/>
    <property type="match status" value="1"/>
</dbReference>
<organism evidence="5 6">
    <name type="scientific">Penicillium atrosanguineum</name>
    <dbReference type="NCBI Taxonomy" id="1132637"/>
    <lineage>
        <taxon>Eukaryota</taxon>
        <taxon>Fungi</taxon>
        <taxon>Dikarya</taxon>
        <taxon>Ascomycota</taxon>
        <taxon>Pezizomycotina</taxon>
        <taxon>Eurotiomycetes</taxon>
        <taxon>Eurotiomycetidae</taxon>
        <taxon>Eurotiales</taxon>
        <taxon>Aspergillaceae</taxon>
        <taxon>Penicillium</taxon>
    </lineage>
</organism>
<dbReference type="Pfam" id="PF00109">
    <property type="entry name" value="ketoacyl-synt"/>
    <property type="match status" value="1"/>
</dbReference>
<evidence type="ECO:0000256" key="2">
    <source>
        <dbReference type="ARBA" id="ARBA00022553"/>
    </source>
</evidence>
<gene>
    <name evidence="5" type="ORF">N7476_002887</name>
</gene>